<protein>
    <submittedName>
        <fullName evidence="5">Restriction-modification enzyme subunit S1B</fullName>
    </submittedName>
</protein>
<comment type="similarity">
    <text evidence="1">Belongs to the type-I restriction system S methylase family.</text>
</comment>
<evidence type="ECO:0000256" key="1">
    <source>
        <dbReference type="ARBA" id="ARBA00010923"/>
    </source>
</evidence>
<evidence type="ECO:0000259" key="4">
    <source>
        <dbReference type="Pfam" id="PF01420"/>
    </source>
</evidence>
<evidence type="ECO:0000256" key="2">
    <source>
        <dbReference type="ARBA" id="ARBA00022747"/>
    </source>
</evidence>
<name>A0A449A528_9BACT</name>
<gene>
    <name evidence="5" type="ORF">NCTC10166_00222</name>
</gene>
<evidence type="ECO:0000313" key="5">
    <source>
        <dbReference type="EMBL" id="VEU59263.1"/>
    </source>
</evidence>
<dbReference type="RefSeq" id="WP_129719666.1">
    <property type="nucleotide sequence ID" value="NZ_LR214951.1"/>
</dbReference>
<dbReference type="InterPro" id="IPR000055">
    <property type="entry name" value="Restrct_endonuc_typeI_TRD"/>
</dbReference>
<proteinExistence type="inferred from homology"/>
<dbReference type="SUPFAM" id="SSF116734">
    <property type="entry name" value="DNA methylase specificity domain"/>
    <property type="match status" value="2"/>
</dbReference>
<dbReference type="GO" id="GO:0003677">
    <property type="term" value="F:DNA binding"/>
    <property type="evidence" value="ECO:0007669"/>
    <property type="project" value="UniProtKB-KW"/>
</dbReference>
<dbReference type="Gene3D" id="3.90.220.20">
    <property type="entry name" value="DNA methylase specificity domains"/>
    <property type="match status" value="2"/>
</dbReference>
<reference evidence="5 6" key="1">
    <citation type="submission" date="2019-01" db="EMBL/GenBank/DDBJ databases">
        <authorList>
            <consortium name="Pathogen Informatics"/>
        </authorList>
    </citation>
    <scope>NUCLEOTIDE SEQUENCE [LARGE SCALE GENOMIC DNA]</scope>
    <source>
        <strain evidence="5 6">NCTC10166</strain>
    </source>
</reference>
<dbReference type="REBASE" id="298414">
    <property type="entry name" value="S3.Mne10166ORF225P"/>
</dbReference>
<dbReference type="InterPro" id="IPR052021">
    <property type="entry name" value="Type-I_RS_S_subunit"/>
</dbReference>
<keyword evidence="3" id="KW-0238">DNA-binding</keyword>
<dbReference type="EMBL" id="LR214951">
    <property type="protein sequence ID" value="VEU59263.1"/>
    <property type="molecule type" value="Genomic_DNA"/>
</dbReference>
<feature type="domain" description="Type I restriction modification DNA specificity" evidence="4">
    <location>
        <begin position="3"/>
        <end position="150"/>
    </location>
</feature>
<accession>A0A449A528</accession>
<keyword evidence="2" id="KW-0680">Restriction system</keyword>
<evidence type="ECO:0000256" key="3">
    <source>
        <dbReference type="ARBA" id="ARBA00023125"/>
    </source>
</evidence>
<dbReference type="Pfam" id="PF01420">
    <property type="entry name" value="Methylase_S"/>
    <property type="match status" value="1"/>
</dbReference>
<evidence type="ECO:0000313" key="6">
    <source>
        <dbReference type="Proteomes" id="UP000289440"/>
    </source>
</evidence>
<dbReference type="Proteomes" id="UP000289440">
    <property type="component" value="Chromosome"/>
</dbReference>
<dbReference type="KEGG" id="mnu:NCTC10166_00222"/>
<dbReference type="PANTHER" id="PTHR30408">
    <property type="entry name" value="TYPE-1 RESTRICTION ENZYME ECOKI SPECIFICITY PROTEIN"/>
    <property type="match status" value="1"/>
</dbReference>
<sequence>MAIYELNKIVKFLKGKNIKQNETLENGEFNVYSSKTKDNGIFGKLNTFIFDGEYILITSHGAYAGTVIYVNEKFSTTSNCFVLKPDNSIVNTKFLFYLLKMNQLNLNAIAKGSAQGFLSNNDLSYYSVKIPPLETQNSIIDIIEPHEELFLRHNHLVRIDTIENAEKDIKTLIDIIEPIEQTKNLIIQIEKKILKIYQQRKLSNVLIKDISYKINTGFAYNKKHIEDNGKYKIFKISNIGNSLTQNQETNFMKNNLLNIGDIITGLSGTIGTSKVITSKNWVSNQRTLSLTSDYPLNISESIKKQKTELLNIATGAAQKNITKNNILELKLIKTYNIDLKINEIYIILTKIKKILTVLKKQILKYYF</sequence>
<dbReference type="PANTHER" id="PTHR30408:SF13">
    <property type="entry name" value="TYPE I RESTRICTION ENZYME HINDI SPECIFICITY SUBUNIT"/>
    <property type="match status" value="1"/>
</dbReference>
<dbReference type="AlphaFoldDB" id="A0A449A528"/>
<keyword evidence="6" id="KW-1185">Reference proteome</keyword>
<organism evidence="5 6">
    <name type="scientific">Mesomycoplasma neurolyticum</name>
    <dbReference type="NCBI Taxonomy" id="2120"/>
    <lineage>
        <taxon>Bacteria</taxon>
        <taxon>Bacillati</taxon>
        <taxon>Mycoplasmatota</taxon>
        <taxon>Mycoplasmoidales</taxon>
        <taxon>Metamycoplasmataceae</taxon>
        <taxon>Mesomycoplasma</taxon>
    </lineage>
</organism>
<dbReference type="GO" id="GO:0009307">
    <property type="term" value="P:DNA restriction-modification system"/>
    <property type="evidence" value="ECO:0007669"/>
    <property type="project" value="UniProtKB-KW"/>
</dbReference>
<dbReference type="InterPro" id="IPR044946">
    <property type="entry name" value="Restrct_endonuc_typeI_TRD_sf"/>
</dbReference>
<dbReference type="OrthoDB" id="396674at2"/>